<accession>A0ABV8PZ41</accession>
<name>A0ABV8PZ41_9BACT</name>
<dbReference type="InterPro" id="IPR036770">
    <property type="entry name" value="Ankyrin_rpt-contain_sf"/>
</dbReference>
<comment type="caution">
    <text evidence="2">The sequence shown here is derived from an EMBL/GenBank/DDBJ whole genome shotgun (WGS) entry which is preliminary data.</text>
</comment>
<keyword evidence="1" id="KW-0732">Signal</keyword>
<proteinExistence type="predicted"/>
<protein>
    <submittedName>
        <fullName evidence="2">Ankyrin repeat domain-containing protein</fullName>
    </submittedName>
</protein>
<evidence type="ECO:0000313" key="3">
    <source>
        <dbReference type="Proteomes" id="UP001595906"/>
    </source>
</evidence>
<organism evidence="2 3">
    <name type="scientific">Parasediminibacterium paludis</name>
    <dbReference type="NCBI Taxonomy" id="908966"/>
    <lineage>
        <taxon>Bacteria</taxon>
        <taxon>Pseudomonadati</taxon>
        <taxon>Bacteroidota</taxon>
        <taxon>Chitinophagia</taxon>
        <taxon>Chitinophagales</taxon>
        <taxon>Chitinophagaceae</taxon>
        <taxon>Parasediminibacterium</taxon>
    </lineage>
</organism>
<dbReference type="Proteomes" id="UP001595906">
    <property type="component" value="Unassembled WGS sequence"/>
</dbReference>
<gene>
    <name evidence="2" type="ORF">ACFOW1_13035</name>
</gene>
<dbReference type="SUPFAM" id="SSF48403">
    <property type="entry name" value="Ankyrin repeat"/>
    <property type="match status" value="1"/>
</dbReference>
<dbReference type="SMART" id="SM00248">
    <property type="entry name" value="ANK"/>
    <property type="match status" value="4"/>
</dbReference>
<dbReference type="RefSeq" id="WP_379014820.1">
    <property type="nucleotide sequence ID" value="NZ_JBHSDC010000027.1"/>
</dbReference>
<evidence type="ECO:0000256" key="1">
    <source>
        <dbReference type="SAM" id="SignalP"/>
    </source>
</evidence>
<sequence length="270" mass="30236">MLKFLRYSLIILASINVGACQSLSSIAPGFDFGLFNNTPVQKLARAVEAEDTSAMSKIVNEDKLNIDFQESRFGETLLTLAILNNKNLSIEQLLKLGANPNIKSTVTGSTPFLDFCKLRSSYPTGAETLKMLIKYGGDVNAINTPKNSDTLAYKSKFIRSALIYVCESGNLASLKVMVENGARLDIYPIEGRESLITAVLLSDHLDMLKYFLIEKQFKIPSWCYLKYPGDITEKKMTITDSLIEDELPSNPERDKLKEEILVFLKSKQRK</sequence>
<feature type="chain" id="PRO_5045377299" evidence="1">
    <location>
        <begin position="20"/>
        <end position="270"/>
    </location>
</feature>
<dbReference type="InterPro" id="IPR002110">
    <property type="entry name" value="Ankyrin_rpt"/>
</dbReference>
<feature type="signal peptide" evidence="1">
    <location>
        <begin position="1"/>
        <end position="19"/>
    </location>
</feature>
<keyword evidence="3" id="KW-1185">Reference proteome</keyword>
<dbReference type="Gene3D" id="1.25.40.20">
    <property type="entry name" value="Ankyrin repeat-containing domain"/>
    <property type="match status" value="1"/>
</dbReference>
<dbReference type="EMBL" id="JBHSDC010000027">
    <property type="protein sequence ID" value="MFC4232819.1"/>
    <property type="molecule type" value="Genomic_DNA"/>
</dbReference>
<evidence type="ECO:0000313" key="2">
    <source>
        <dbReference type="EMBL" id="MFC4232819.1"/>
    </source>
</evidence>
<reference evidence="3" key="1">
    <citation type="journal article" date="2019" name="Int. J. Syst. Evol. Microbiol.">
        <title>The Global Catalogue of Microorganisms (GCM) 10K type strain sequencing project: providing services to taxonomists for standard genome sequencing and annotation.</title>
        <authorList>
            <consortium name="The Broad Institute Genomics Platform"/>
            <consortium name="The Broad Institute Genome Sequencing Center for Infectious Disease"/>
            <person name="Wu L."/>
            <person name="Ma J."/>
        </authorList>
    </citation>
    <scope>NUCLEOTIDE SEQUENCE [LARGE SCALE GENOMIC DNA]</scope>
    <source>
        <strain evidence="3">CECT 8010</strain>
    </source>
</reference>